<evidence type="ECO:0000256" key="3">
    <source>
        <dbReference type="ARBA" id="ARBA00008031"/>
    </source>
</evidence>
<dbReference type="InterPro" id="IPR029065">
    <property type="entry name" value="Enolase_C-like"/>
</dbReference>
<feature type="active site" description="Proton acceptor" evidence="8">
    <location>
        <position position="165"/>
    </location>
</feature>
<dbReference type="SUPFAM" id="SSF54826">
    <property type="entry name" value="Enolase N-terminal domain-like"/>
    <property type="match status" value="1"/>
</dbReference>
<dbReference type="SMART" id="SM00922">
    <property type="entry name" value="MR_MLE"/>
    <property type="match status" value="1"/>
</dbReference>
<evidence type="ECO:0000256" key="1">
    <source>
        <dbReference type="ARBA" id="ARBA00001936"/>
    </source>
</evidence>
<dbReference type="SFLD" id="SFLDG00180">
    <property type="entry name" value="muconate_cycloisomerase"/>
    <property type="match status" value="1"/>
</dbReference>
<evidence type="ECO:0000313" key="9">
    <source>
        <dbReference type="EMBL" id="ARP98645.1"/>
    </source>
</evidence>
<dbReference type="Pfam" id="PF02746">
    <property type="entry name" value="MR_MLE_N"/>
    <property type="match status" value="1"/>
</dbReference>
<comment type="pathway">
    <text evidence="2">Aromatic compound metabolism.</text>
</comment>
<dbReference type="InterPro" id="IPR013342">
    <property type="entry name" value="Mandelate_racemase_C"/>
</dbReference>
<evidence type="ECO:0000256" key="7">
    <source>
        <dbReference type="ARBA" id="ARBA00023235"/>
    </source>
</evidence>
<dbReference type="RefSeq" id="WP_086087069.1">
    <property type="nucleotide sequence ID" value="NZ_CP021112.1"/>
</dbReference>
<dbReference type="KEGG" id="psin:CAK95_05785"/>
<gene>
    <name evidence="9" type="ORF">CAK95_05785</name>
</gene>
<evidence type="ECO:0000256" key="2">
    <source>
        <dbReference type="ARBA" id="ARBA00005211"/>
    </source>
</evidence>
<dbReference type="SUPFAM" id="SSF51604">
    <property type="entry name" value="Enolase C-terminal domain-like"/>
    <property type="match status" value="1"/>
</dbReference>
<dbReference type="AlphaFoldDB" id="A0A1W6ZMZ5"/>
<dbReference type="PANTHER" id="PTHR48073">
    <property type="entry name" value="O-SUCCINYLBENZOATE SYNTHASE-RELATED"/>
    <property type="match status" value="1"/>
</dbReference>
<dbReference type="PROSITE" id="PS00909">
    <property type="entry name" value="MR_MLE_2"/>
    <property type="match status" value="1"/>
</dbReference>
<evidence type="ECO:0000256" key="5">
    <source>
        <dbReference type="ARBA" id="ARBA00022797"/>
    </source>
</evidence>
<name>A0A1W6ZMZ5_9HYPH</name>
<dbReference type="InterPro" id="IPR029017">
    <property type="entry name" value="Enolase-like_N"/>
</dbReference>
<keyword evidence="5" id="KW-0058">Aromatic hydrocarbons catabolism</keyword>
<evidence type="ECO:0000256" key="6">
    <source>
        <dbReference type="ARBA" id="ARBA00023211"/>
    </source>
</evidence>
<dbReference type="SFLD" id="SFLDG01258">
    <property type="entry name" value="(chloro)muconate_cycloisomeras"/>
    <property type="match status" value="1"/>
</dbReference>
<dbReference type="NCBIfam" id="TIGR02534">
    <property type="entry name" value="mucon_cyclo"/>
    <property type="match status" value="1"/>
</dbReference>
<dbReference type="InterPro" id="IPR013370">
    <property type="entry name" value="Chloromuconate_cycloisomerase"/>
</dbReference>
<dbReference type="GO" id="GO:0018849">
    <property type="term" value="F:muconate cycloisomerase activity"/>
    <property type="evidence" value="ECO:0007669"/>
    <property type="project" value="InterPro"/>
</dbReference>
<dbReference type="STRING" id="1235591.CAK95_05785"/>
<dbReference type="InterPro" id="IPR018110">
    <property type="entry name" value="Mandel_Rmase/mucon_lact_enz_CS"/>
</dbReference>
<keyword evidence="6" id="KW-0464">Manganese</keyword>
<keyword evidence="10" id="KW-1185">Reference proteome</keyword>
<dbReference type="GO" id="GO:0000287">
    <property type="term" value="F:magnesium ion binding"/>
    <property type="evidence" value="ECO:0007669"/>
    <property type="project" value="UniProtKB-ARBA"/>
</dbReference>
<organism evidence="9 10">
    <name type="scientific">Pseudorhodoplanes sinuspersici</name>
    <dbReference type="NCBI Taxonomy" id="1235591"/>
    <lineage>
        <taxon>Bacteria</taxon>
        <taxon>Pseudomonadati</taxon>
        <taxon>Pseudomonadota</taxon>
        <taxon>Alphaproteobacteria</taxon>
        <taxon>Hyphomicrobiales</taxon>
        <taxon>Pseudorhodoplanes</taxon>
    </lineage>
</organism>
<reference evidence="9 10" key="1">
    <citation type="submission" date="2017-05" db="EMBL/GenBank/DDBJ databases">
        <title>Full genome sequence of Pseudorhodoplanes sinuspersici.</title>
        <authorList>
            <person name="Dastgheib S.M.M."/>
            <person name="Shavandi M."/>
            <person name="Tirandaz H."/>
        </authorList>
    </citation>
    <scope>NUCLEOTIDE SEQUENCE [LARGE SCALE GENOMIC DNA]</scope>
    <source>
        <strain evidence="9 10">RIPI110</strain>
    </source>
</reference>
<dbReference type="Pfam" id="PF13378">
    <property type="entry name" value="MR_MLE_C"/>
    <property type="match status" value="1"/>
</dbReference>
<keyword evidence="4" id="KW-0479">Metal-binding</keyword>
<evidence type="ECO:0000256" key="8">
    <source>
        <dbReference type="PIRSR" id="PIRSR613370-1"/>
    </source>
</evidence>
<evidence type="ECO:0000313" key="10">
    <source>
        <dbReference type="Proteomes" id="UP000194137"/>
    </source>
</evidence>
<dbReference type="GO" id="GO:0018850">
    <property type="term" value="F:chloromuconate cycloisomerase activity"/>
    <property type="evidence" value="ECO:0007669"/>
    <property type="project" value="InterPro"/>
</dbReference>
<dbReference type="GO" id="GO:0030145">
    <property type="term" value="F:manganese ion binding"/>
    <property type="evidence" value="ECO:0007669"/>
    <property type="project" value="InterPro"/>
</dbReference>
<dbReference type="Gene3D" id="3.30.390.10">
    <property type="entry name" value="Enolase-like, N-terminal domain"/>
    <property type="match status" value="1"/>
</dbReference>
<protein>
    <submittedName>
        <fullName evidence="9">Uncharacterized protein</fullName>
    </submittedName>
</protein>
<dbReference type="PANTHER" id="PTHR48073:SF2">
    <property type="entry name" value="O-SUCCINYLBENZOATE SYNTHASE"/>
    <property type="match status" value="1"/>
</dbReference>
<accession>A0A1W6ZMZ5</accession>
<proteinExistence type="inferred from homology"/>
<feature type="active site" description="Proton donor" evidence="8">
    <location>
        <position position="323"/>
    </location>
</feature>
<dbReference type="Proteomes" id="UP000194137">
    <property type="component" value="Chromosome"/>
</dbReference>
<dbReference type="GO" id="GO:0016854">
    <property type="term" value="F:racemase and epimerase activity"/>
    <property type="evidence" value="ECO:0007669"/>
    <property type="project" value="UniProtKB-ARBA"/>
</dbReference>
<dbReference type="GO" id="GO:0006518">
    <property type="term" value="P:peptide metabolic process"/>
    <property type="evidence" value="ECO:0007669"/>
    <property type="project" value="UniProtKB-ARBA"/>
</dbReference>
<dbReference type="InterPro" id="IPR036849">
    <property type="entry name" value="Enolase-like_C_sf"/>
</dbReference>
<dbReference type="GO" id="GO:0009063">
    <property type="term" value="P:amino acid catabolic process"/>
    <property type="evidence" value="ECO:0007669"/>
    <property type="project" value="InterPro"/>
</dbReference>
<sequence length="380" mass="40814">MKIERIETFLVDVPTRRAHKLAFATVAAQNYVIVRVHAQGLVGTGEAATIGGPRWGDESTEAIKANIDTYIAPVVIGQDALNLNVIEDRLERSVRGNAFARAAVAMAVYDLAARARHQSVASLLGGPMATAIDLAWTLASGHTDKDLAEAEELLAARRHRHFKIKIGFGDPDHDVAHVVRLAEALAGRATIRVDVNQGWDEHTATRLIPRLEAAGVALVEQPLPRWNVDGMARLTAQSKLAIMADEGVASIHDAILHAKMHAADVFALKVTKAGGYAETRRIAAIARAAGLSLYGGCMLETGIGTAGYLQLFSTLVPFAWGCELFGPLLIDDGLTTTALEVRDFAIHLPSGPGIGVELDEAKLDFYRRDRNRSSVSIAAE</sequence>
<dbReference type="SFLD" id="SFLDS00001">
    <property type="entry name" value="Enolase"/>
    <property type="match status" value="1"/>
</dbReference>
<dbReference type="InterPro" id="IPR013341">
    <property type="entry name" value="Mandelate_racemase_N_dom"/>
</dbReference>
<comment type="similarity">
    <text evidence="3">Belongs to the mandelate racemase/muconate lactonizing enzyme family.</text>
</comment>
<dbReference type="OrthoDB" id="9775913at2"/>
<keyword evidence="7" id="KW-0413">Isomerase</keyword>
<comment type="cofactor">
    <cofactor evidence="1">
        <name>Mn(2+)</name>
        <dbReference type="ChEBI" id="CHEBI:29035"/>
    </cofactor>
</comment>
<dbReference type="Gene3D" id="3.20.20.120">
    <property type="entry name" value="Enolase-like C-terminal domain"/>
    <property type="match status" value="1"/>
</dbReference>
<dbReference type="EMBL" id="CP021112">
    <property type="protein sequence ID" value="ARP98645.1"/>
    <property type="molecule type" value="Genomic_DNA"/>
</dbReference>
<evidence type="ECO:0000256" key="4">
    <source>
        <dbReference type="ARBA" id="ARBA00022723"/>
    </source>
</evidence>